<keyword evidence="3" id="KW-1185">Reference proteome</keyword>
<dbReference type="Proteomes" id="UP000011087">
    <property type="component" value="Unassembled WGS sequence"/>
</dbReference>
<dbReference type="RefSeq" id="XP_005819600.1">
    <property type="nucleotide sequence ID" value="XM_005819543.1"/>
</dbReference>
<dbReference type="GeneID" id="17289342"/>
<evidence type="ECO:0000313" key="2">
    <source>
        <dbReference type="EnsemblProtists" id="EKX32620"/>
    </source>
</evidence>
<dbReference type="HOGENOM" id="CLU_597801_0_0_1"/>
<name>L1I9T9_GUITC</name>
<evidence type="ECO:0000313" key="3">
    <source>
        <dbReference type="Proteomes" id="UP000011087"/>
    </source>
</evidence>
<evidence type="ECO:0000313" key="1">
    <source>
        <dbReference type="EMBL" id="EKX32620.1"/>
    </source>
</evidence>
<dbReference type="EMBL" id="JH993180">
    <property type="protein sequence ID" value="EKX32620.1"/>
    <property type="molecule type" value="Genomic_DNA"/>
</dbReference>
<reference evidence="3" key="2">
    <citation type="submission" date="2012-11" db="EMBL/GenBank/DDBJ databases">
        <authorList>
            <person name="Kuo A."/>
            <person name="Curtis B.A."/>
            <person name="Tanifuji G."/>
            <person name="Burki F."/>
            <person name="Gruber A."/>
            <person name="Irimia M."/>
            <person name="Maruyama S."/>
            <person name="Arias M.C."/>
            <person name="Ball S.G."/>
            <person name="Gile G.H."/>
            <person name="Hirakawa Y."/>
            <person name="Hopkins J.F."/>
            <person name="Rensing S.A."/>
            <person name="Schmutz J."/>
            <person name="Symeonidi A."/>
            <person name="Elias M."/>
            <person name="Eveleigh R.J."/>
            <person name="Herman E.K."/>
            <person name="Klute M.J."/>
            <person name="Nakayama T."/>
            <person name="Obornik M."/>
            <person name="Reyes-Prieto A."/>
            <person name="Armbrust E.V."/>
            <person name="Aves S.J."/>
            <person name="Beiko R.G."/>
            <person name="Coutinho P."/>
            <person name="Dacks J.B."/>
            <person name="Durnford D.G."/>
            <person name="Fast N.M."/>
            <person name="Green B.R."/>
            <person name="Grisdale C."/>
            <person name="Hempe F."/>
            <person name="Henrissat B."/>
            <person name="Hoppner M.P."/>
            <person name="Ishida K.-I."/>
            <person name="Kim E."/>
            <person name="Koreny L."/>
            <person name="Kroth P.G."/>
            <person name="Liu Y."/>
            <person name="Malik S.-B."/>
            <person name="Maier U.G."/>
            <person name="McRose D."/>
            <person name="Mock T."/>
            <person name="Neilson J.A."/>
            <person name="Onodera N.T."/>
            <person name="Poole A.M."/>
            <person name="Pritham E.J."/>
            <person name="Richards T.A."/>
            <person name="Rocap G."/>
            <person name="Roy S.W."/>
            <person name="Sarai C."/>
            <person name="Schaack S."/>
            <person name="Shirato S."/>
            <person name="Slamovits C.H."/>
            <person name="Spencer D.F."/>
            <person name="Suzuki S."/>
            <person name="Worden A.Z."/>
            <person name="Zauner S."/>
            <person name="Barry K."/>
            <person name="Bell C."/>
            <person name="Bharti A.K."/>
            <person name="Crow J.A."/>
            <person name="Grimwood J."/>
            <person name="Kramer R."/>
            <person name="Lindquist E."/>
            <person name="Lucas S."/>
            <person name="Salamov A."/>
            <person name="McFadden G.I."/>
            <person name="Lane C.E."/>
            <person name="Keeling P.J."/>
            <person name="Gray M.W."/>
            <person name="Grigoriev I.V."/>
            <person name="Archibald J.M."/>
        </authorList>
    </citation>
    <scope>NUCLEOTIDE SEQUENCE</scope>
    <source>
        <strain evidence="3">CCMP2712</strain>
    </source>
</reference>
<gene>
    <name evidence="1" type="ORF">GUITHDRAFT_121211</name>
</gene>
<sequence length="394" mass="43672">MVPKLLEHVNPWLCSQFLEVVNRSEPAERHVQLRAASHKVHMSVKQEKPNWRDASIYCMFQIAAYESLSQLHISQGFALLNLWRGDPPVRNSAASILDVTFQDGKASLMGTALSMLTSRFASPRLDPITIAVCAGGGRPFSDHGSALHVLQKLYREHMCASYDPVNADAVKRDGNQLESFGAVVMMISSWSPPQDLLKNIAFHCGVEDTRSLDEILASVASKEIFVEMLTSCVCNLVPLKESEREHFLSGAVLGFYTRNRDLQGRDGTFAGPTLSGKKRWKGGAEFKNWSSPVTPKQLSDVISGLVSHDLDIHVFMAPSISKAACDVLEKGTFLNDRGTEWLVLHLRGGTSTQWAAFPYRQEEVETITRRKVLIIVEIGIETQPFCVIGRDSGC</sequence>
<organism evidence="1">
    <name type="scientific">Guillardia theta (strain CCMP2712)</name>
    <name type="common">Cryptophyte</name>
    <dbReference type="NCBI Taxonomy" id="905079"/>
    <lineage>
        <taxon>Eukaryota</taxon>
        <taxon>Cryptophyceae</taxon>
        <taxon>Pyrenomonadales</taxon>
        <taxon>Geminigeraceae</taxon>
        <taxon>Guillardia</taxon>
    </lineage>
</organism>
<proteinExistence type="predicted"/>
<reference evidence="1 3" key="1">
    <citation type="journal article" date="2012" name="Nature">
        <title>Algal genomes reveal evolutionary mosaicism and the fate of nucleomorphs.</title>
        <authorList>
            <consortium name="DOE Joint Genome Institute"/>
            <person name="Curtis B.A."/>
            <person name="Tanifuji G."/>
            <person name="Burki F."/>
            <person name="Gruber A."/>
            <person name="Irimia M."/>
            <person name="Maruyama S."/>
            <person name="Arias M.C."/>
            <person name="Ball S.G."/>
            <person name="Gile G.H."/>
            <person name="Hirakawa Y."/>
            <person name="Hopkins J.F."/>
            <person name="Kuo A."/>
            <person name="Rensing S.A."/>
            <person name="Schmutz J."/>
            <person name="Symeonidi A."/>
            <person name="Elias M."/>
            <person name="Eveleigh R.J."/>
            <person name="Herman E.K."/>
            <person name="Klute M.J."/>
            <person name="Nakayama T."/>
            <person name="Obornik M."/>
            <person name="Reyes-Prieto A."/>
            <person name="Armbrust E.V."/>
            <person name="Aves S.J."/>
            <person name="Beiko R.G."/>
            <person name="Coutinho P."/>
            <person name="Dacks J.B."/>
            <person name="Durnford D.G."/>
            <person name="Fast N.M."/>
            <person name="Green B.R."/>
            <person name="Grisdale C.J."/>
            <person name="Hempel F."/>
            <person name="Henrissat B."/>
            <person name="Hoppner M.P."/>
            <person name="Ishida K."/>
            <person name="Kim E."/>
            <person name="Koreny L."/>
            <person name="Kroth P.G."/>
            <person name="Liu Y."/>
            <person name="Malik S.B."/>
            <person name="Maier U.G."/>
            <person name="McRose D."/>
            <person name="Mock T."/>
            <person name="Neilson J.A."/>
            <person name="Onodera N.T."/>
            <person name="Poole A.M."/>
            <person name="Pritham E.J."/>
            <person name="Richards T.A."/>
            <person name="Rocap G."/>
            <person name="Roy S.W."/>
            <person name="Sarai C."/>
            <person name="Schaack S."/>
            <person name="Shirato S."/>
            <person name="Slamovits C.H."/>
            <person name="Spencer D.F."/>
            <person name="Suzuki S."/>
            <person name="Worden A.Z."/>
            <person name="Zauner S."/>
            <person name="Barry K."/>
            <person name="Bell C."/>
            <person name="Bharti A.K."/>
            <person name="Crow J.A."/>
            <person name="Grimwood J."/>
            <person name="Kramer R."/>
            <person name="Lindquist E."/>
            <person name="Lucas S."/>
            <person name="Salamov A."/>
            <person name="McFadden G.I."/>
            <person name="Lane C.E."/>
            <person name="Keeling P.J."/>
            <person name="Gray M.W."/>
            <person name="Grigoriev I.V."/>
            <person name="Archibald J.M."/>
        </authorList>
    </citation>
    <scope>NUCLEOTIDE SEQUENCE</scope>
    <source>
        <strain evidence="1 3">CCMP2712</strain>
    </source>
</reference>
<dbReference type="PaxDb" id="55529-EKX32620"/>
<protein>
    <submittedName>
        <fullName evidence="1 2">Uncharacterized protein</fullName>
    </submittedName>
</protein>
<dbReference type="EnsemblProtists" id="EKX32620">
    <property type="protein sequence ID" value="EKX32620"/>
    <property type="gene ID" value="GUITHDRAFT_121211"/>
</dbReference>
<dbReference type="AlphaFoldDB" id="L1I9T9"/>
<reference evidence="2" key="3">
    <citation type="submission" date="2015-06" db="UniProtKB">
        <authorList>
            <consortium name="EnsemblProtists"/>
        </authorList>
    </citation>
    <scope>IDENTIFICATION</scope>
</reference>
<dbReference type="KEGG" id="gtt:GUITHDRAFT_121211"/>
<accession>L1I9T9</accession>